<sequence length="319" mass="35661">MIAIYDHITTFDQEFELVWRKSWSISKLLFLLASVFLSDVSTAEVSKNLITFQGTASTGVVFLVQILMQFRIYAMYNRATWVVAFMVTCFVVEVAAITTFLVYEFSDMQVTVEPAPGVRFCTITSVPTFIFGIWIAFMAFEFVLFSLALYKSAIRLRNVPQGWSGVNLLDVLLRDSILYFFVTFAAYCTNAIVWFALPPGWIEITEAFGLSLTCIMGTHLLLNLRGAYYGKDNSTGRSSTEFSSIGFGSRLRKLQGPRRVAISVTAMETTVEDHEMEGETGETGEEIEMSWRWDQGTGKVGTDSRGASLAETASNMEAV</sequence>
<feature type="domain" description="DUF6533" evidence="3">
    <location>
        <begin position="2"/>
        <end position="32"/>
    </location>
</feature>
<dbReference type="HOGENOM" id="CLU_035509_15_0_1"/>
<dbReference type="EMBL" id="KL197723">
    <property type="protein sequence ID" value="KDQ55918.1"/>
    <property type="molecule type" value="Genomic_DNA"/>
</dbReference>
<feature type="transmembrane region" description="Helical" evidence="2">
    <location>
        <begin position="123"/>
        <end position="150"/>
    </location>
</feature>
<feature type="transmembrane region" description="Helical" evidence="2">
    <location>
        <begin position="49"/>
        <end position="68"/>
    </location>
</feature>
<reference evidence="5" key="1">
    <citation type="journal article" date="2014" name="Proc. Natl. Acad. Sci. U.S.A.">
        <title>Extensive sampling of basidiomycete genomes demonstrates inadequacy of the white-rot/brown-rot paradigm for wood decay fungi.</title>
        <authorList>
            <person name="Riley R."/>
            <person name="Salamov A.A."/>
            <person name="Brown D.W."/>
            <person name="Nagy L.G."/>
            <person name="Floudas D."/>
            <person name="Held B.W."/>
            <person name="Levasseur A."/>
            <person name="Lombard V."/>
            <person name="Morin E."/>
            <person name="Otillar R."/>
            <person name="Lindquist E.A."/>
            <person name="Sun H."/>
            <person name="LaButti K.M."/>
            <person name="Schmutz J."/>
            <person name="Jabbour D."/>
            <person name="Luo H."/>
            <person name="Baker S.E."/>
            <person name="Pisabarro A.G."/>
            <person name="Walton J.D."/>
            <person name="Blanchette R.A."/>
            <person name="Henrissat B."/>
            <person name="Martin F."/>
            <person name="Cullen D."/>
            <person name="Hibbett D.S."/>
            <person name="Grigoriev I.V."/>
        </authorList>
    </citation>
    <scope>NUCLEOTIDE SEQUENCE [LARGE SCALE GENOMIC DNA]</scope>
    <source>
        <strain evidence="5">MUCL 33604</strain>
    </source>
</reference>
<keyword evidence="2" id="KW-0812">Transmembrane</keyword>
<organism evidence="4 5">
    <name type="scientific">Jaapia argillacea MUCL 33604</name>
    <dbReference type="NCBI Taxonomy" id="933084"/>
    <lineage>
        <taxon>Eukaryota</taxon>
        <taxon>Fungi</taxon>
        <taxon>Dikarya</taxon>
        <taxon>Basidiomycota</taxon>
        <taxon>Agaricomycotina</taxon>
        <taxon>Agaricomycetes</taxon>
        <taxon>Agaricomycetidae</taxon>
        <taxon>Jaapiales</taxon>
        <taxon>Jaapiaceae</taxon>
        <taxon>Jaapia</taxon>
    </lineage>
</organism>
<dbReference type="Pfam" id="PF20151">
    <property type="entry name" value="DUF6533"/>
    <property type="match status" value="1"/>
</dbReference>
<evidence type="ECO:0000256" key="1">
    <source>
        <dbReference type="SAM" id="MobiDB-lite"/>
    </source>
</evidence>
<dbReference type="InterPro" id="IPR045340">
    <property type="entry name" value="DUF6533"/>
</dbReference>
<feature type="transmembrane region" description="Helical" evidence="2">
    <location>
        <begin position="80"/>
        <end position="103"/>
    </location>
</feature>
<dbReference type="Proteomes" id="UP000027265">
    <property type="component" value="Unassembled WGS sequence"/>
</dbReference>
<keyword evidence="5" id="KW-1185">Reference proteome</keyword>
<keyword evidence="2" id="KW-1133">Transmembrane helix</keyword>
<feature type="transmembrane region" description="Helical" evidence="2">
    <location>
        <begin position="208"/>
        <end position="228"/>
    </location>
</feature>
<evidence type="ECO:0000259" key="3">
    <source>
        <dbReference type="Pfam" id="PF20151"/>
    </source>
</evidence>
<evidence type="ECO:0000256" key="2">
    <source>
        <dbReference type="SAM" id="Phobius"/>
    </source>
</evidence>
<keyword evidence="2" id="KW-0472">Membrane</keyword>
<evidence type="ECO:0000313" key="4">
    <source>
        <dbReference type="EMBL" id="KDQ55918.1"/>
    </source>
</evidence>
<gene>
    <name evidence="4" type="ORF">JAAARDRAFT_36689</name>
</gene>
<proteinExistence type="predicted"/>
<dbReference type="OrthoDB" id="3349377at2759"/>
<feature type="transmembrane region" description="Helical" evidence="2">
    <location>
        <begin position="177"/>
        <end position="196"/>
    </location>
</feature>
<accession>A0A067PM88</accession>
<name>A0A067PM88_9AGAM</name>
<dbReference type="InParanoid" id="A0A067PM88"/>
<evidence type="ECO:0000313" key="5">
    <source>
        <dbReference type="Proteomes" id="UP000027265"/>
    </source>
</evidence>
<feature type="region of interest" description="Disordered" evidence="1">
    <location>
        <begin position="295"/>
        <end position="319"/>
    </location>
</feature>
<dbReference type="AlphaFoldDB" id="A0A067PM88"/>
<protein>
    <recommendedName>
        <fullName evidence="3">DUF6533 domain-containing protein</fullName>
    </recommendedName>
</protein>